<organism evidence="1 2">
    <name type="scientific">Colocasia esculenta</name>
    <name type="common">Wild taro</name>
    <name type="synonym">Arum esculentum</name>
    <dbReference type="NCBI Taxonomy" id="4460"/>
    <lineage>
        <taxon>Eukaryota</taxon>
        <taxon>Viridiplantae</taxon>
        <taxon>Streptophyta</taxon>
        <taxon>Embryophyta</taxon>
        <taxon>Tracheophyta</taxon>
        <taxon>Spermatophyta</taxon>
        <taxon>Magnoliopsida</taxon>
        <taxon>Liliopsida</taxon>
        <taxon>Araceae</taxon>
        <taxon>Aroideae</taxon>
        <taxon>Colocasieae</taxon>
        <taxon>Colocasia</taxon>
    </lineage>
</organism>
<evidence type="ECO:0000313" key="2">
    <source>
        <dbReference type="Proteomes" id="UP000652761"/>
    </source>
</evidence>
<protein>
    <submittedName>
        <fullName evidence="1">Uncharacterized protein</fullName>
    </submittedName>
</protein>
<comment type="caution">
    <text evidence="1">The sequence shown here is derived from an EMBL/GenBank/DDBJ whole genome shotgun (WGS) entry which is preliminary data.</text>
</comment>
<dbReference type="EMBL" id="NMUH01000028">
    <property type="protein sequence ID" value="MQL69043.1"/>
    <property type="molecule type" value="Genomic_DNA"/>
</dbReference>
<name>A0A843THS8_COLES</name>
<dbReference type="Proteomes" id="UP000652761">
    <property type="component" value="Unassembled WGS sequence"/>
</dbReference>
<dbReference type="AlphaFoldDB" id="A0A843THS8"/>
<evidence type="ECO:0000313" key="1">
    <source>
        <dbReference type="EMBL" id="MQL69043.1"/>
    </source>
</evidence>
<accession>A0A843THS8</accession>
<sequence>MTSGVFPIASVPCPGGVPSVCVLLAVWWSRRAVVSLPSSGRARVGRRRRGDVCYSPSGSPWSVGGDRENRVLGVGRGSGSRVVTVVVSIVVPHGSRYPYPVWVVLCGGTLCTSLFRWCSGAVLRGGHAVHSGRAK</sequence>
<gene>
    <name evidence="1" type="ORF">Taro_001374</name>
</gene>
<reference evidence="1" key="1">
    <citation type="submission" date="2017-07" db="EMBL/GenBank/DDBJ databases">
        <title>Taro Niue Genome Assembly and Annotation.</title>
        <authorList>
            <person name="Atibalentja N."/>
            <person name="Keating K."/>
            <person name="Fields C.J."/>
        </authorList>
    </citation>
    <scope>NUCLEOTIDE SEQUENCE</scope>
    <source>
        <strain evidence="1">Niue_2</strain>
        <tissue evidence="1">Leaf</tissue>
    </source>
</reference>
<keyword evidence="2" id="KW-1185">Reference proteome</keyword>
<proteinExistence type="predicted"/>